<dbReference type="GO" id="GO:0000036">
    <property type="term" value="F:acyl carrier activity"/>
    <property type="evidence" value="ECO:0007669"/>
    <property type="project" value="UniProtKB-UniRule"/>
</dbReference>
<dbReference type="NCBIfam" id="TIGR00517">
    <property type="entry name" value="acyl_carrier"/>
    <property type="match status" value="1"/>
</dbReference>
<dbReference type="SMART" id="SM00823">
    <property type="entry name" value="PKS_PP"/>
    <property type="match status" value="1"/>
</dbReference>
<dbReference type="EMBL" id="CP021983">
    <property type="protein sequence ID" value="ASC72183.1"/>
    <property type="molecule type" value="Genomic_DNA"/>
</dbReference>
<comment type="PTM">
    <text evidence="8">4'-phosphopantetheine is transferred from CoA to a specific serine of apo-ACP by AcpS. This modification is essential for activity because fatty acids are bound in thioester linkage to the sulfhydryl of the prosthetic group.</text>
</comment>
<feature type="modified residue" description="O-(pantetheine 4'-phosphoryl)serine" evidence="8">
    <location>
        <position position="38"/>
    </location>
</feature>
<keyword evidence="2 8" id="KW-0596">Phosphopantetheine</keyword>
<dbReference type="GO" id="GO:0005829">
    <property type="term" value="C:cytosol"/>
    <property type="evidence" value="ECO:0007669"/>
    <property type="project" value="TreeGrafter"/>
</dbReference>
<proteinExistence type="inferred from homology"/>
<sequence length="81" mass="8619">MSEDVFATVKKIVAEQLGVDESEVKPEASFANDLGADSLDTVELVMALEEEFDIEIPDEAAESIGTVQAAVDFIKEKSAAA</sequence>
<evidence type="ECO:0000259" key="11">
    <source>
        <dbReference type="PROSITE" id="PS50075"/>
    </source>
</evidence>
<evidence type="ECO:0000256" key="9">
    <source>
        <dbReference type="NCBIfam" id="TIGR00517"/>
    </source>
</evidence>
<dbReference type="FunFam" id="1.10.1200.10:FF:000001">
    <property type="entry name" value="Acyl carrier protein"/>
    <property type="match status" value="1"/>
</dbReference>
<keyword evidence="5 8" id="KW-0276">Fatty acid metabolism</keyword>
<feature type="domain" description="Carrier" evidence="11">
    <location>
        <begin position="3"/>
        <end position="78"/>
    </location>
</feature>
<dbReference type="PROSITE" id="PS50075">
    <property type="entry name" value="CARRIER"/>
    <property type="match status" value="1"/>
</dbReference>
<accession>A0A1Z3HPF3</accession>
<dbReference type="RefSeq" id="WP_080807068.1">
    <property type="nucleotide sequence ID" value="NZ_CP021983.2"/>
</dbReference>
<dbReference type="Gene3D" id="1.10.1200.10">
    <property type="entry name" value="ACP-like"/>
    <property type="match status" value="1"/>
</dbReference>
<dbReference type="NCBIfam" id="NF002149">
    <property type="entry name" value="PRK00982.1-3"/>
    <property type="match status" value="1"/>
</dbReference>
<comment type="subcellular location">
    <subcellularLocation>
        <location evidence="8">Cytoplasm</location>
    </subcellularLocation>
</comment>
<dbReference type="GO" id="GO:0000035">
    <property type="term" value="F:acyl binding"/>
    <property type="evidence" value="ECO:0007669"/>
    <property type="project" value="TreeGrafter"/>
</dbReference>
<dbReference type="AlphaFoldDB" id="A0A1Z3HPF3"/>
<dbReference type="InterPro" id="IPR020806">
    <property type="entry name" value="PKS_PP-bd"/>
</dbReference>
<keyword evidence="4 8" id="KW-0597">Phosphoprotein</keyword>
<evidence type="ECO:0000256" key="5">
    <source>
        <dbReference type="ARBA" id="ARBA00022832"/>
    </source>
</evidence>
<evidence type="ECO:0000256" key="7">
    <source>
        <dbReference type="ARBA" id="ARBA00023160"/>
    </source>
</evidence>
<organism evidence="12 13">
    <name type="scientific">Halomicronema hongdechloris C2206</name>
    <dbReference type="NCBI Taxonomy" id="1641165"/>
    <lineage>
        <taxon>Bacteria</taxon>
        <taxon>Bacillati</taxon>
        <taxon>Cyanobacteriota</taxon>
        <taxon>Cyanophyceae</taxon>
        <taxon>Nodosilineales</taxon>
        <taxon>Nodosilineaceae</taxon>
        <taxon>Halomicronema</taxon>
    </lineage>
</organism>
<dbReference type="GO" id="GO:0031177">
    <property type="term" value="F:phosphopantetheine binding"/>
    <property type="evidence" value="ECO:0007669"/>
    <property type="project" value="InterPro"/>
</dbReference>
<dbReference type="GO" id="GO:0016020">
    <property type="term" value="C:membrane"/>
    <property type="evidence" value="ECO:0007669"/>
    <property type="project" value="GOC"/>
</dbReference>
<name>A0A1Z3HPF3_9CYAN</name>
<evidence type="ECO:0000256" key="10">
    <source>
        <dbReference type="RuleBase" id="RU003545"/>
    </source>
</evidence>
<evidence type="ECO:0000256" key="3">
    <source>
        <dbReference type="ARBA" id="ARBA00022516"/>
    </source>
</evidence>
<evidence type="ECO:0000256" key="2">
    <source>
        <dbReference type="ARBA" id="ARBA00022450"/>
    </source>
</evidence>
<dbReference type="InterPro" id="IPR006162">
    <property type="entry name" value="Ppantetheine_attach_site"/>
</dbReference>
<evidence type="ECO:0000256" key="6">
    <source>
        <dbReference type="ARBA" id="ARBA00023098"/>
    </source>
</evidence>
<evidence type="ECO:0000313" key="12">
    <source>
        <dbReference type="EMBL" id="ASC72183.1"/>
    </source>
</evidence>
<keyword evidence="3 8" id="KW-0444">Lipid biosynthesis</keyword>
<dbReference type="NCBIfam" id="NF002151">
    <property type="entry name" value="PRK00982.1-5"/>
    <property type="match status" value="1"/>
</dbReference>
<dbReference type="KEGG" id="hhg:XM38_031370"/>
<dbReference type="UniPathway" id="UPA00094"/>
<comment type="pathway">
    <text evidence="8 10">Lipid metabolism; fatty acid biosynthesis.</text>
</comment>
<dbReference type="HAMAP" id="MF_01217">
    <property type="entry name" value="Acyl_carrier"/>
    <property type="match status" value="1"/>
</dbReference>
<protein>
    <recommendedName>
        <fullName evidence="8 9">Acyl carrier protein</fullName>
        <shortName evidence="8">ACP</shortName>
    </recommendedName>
</protein>
<dbReference type="NCBIfam" id="NF002150">
    <property type="entry name" value="PRK00982.1-4"/>
    <property type="match status" value="1"/>
</dbReference>
<keyword evidence="13" id="KW-1185">Reference proteome</keyword>
<dbReference type="InterPro" id="IPR009081">
    <property type="entry name" value="PP-bd_ACP"/>
</dbReference>
<reference evidence="12 13" key="1">
    <citation type="journal article" date="2016" name="Biochim. Biophys. Acta">
        <title>Characterization of red-shifted phycobilisomes isolated from the chlorophyll f-containing cyanobacterium Halomicronema hongdechloris.</title>
        <authorList>
            <person name="Li Y."/>
            <person name="Lin Y."/>
            <person name="Garvey C.J."/>
            <person name="Birch D."/>
            <person name="Corkery R.W."/>
            <person name="Loughlin P.C."/>
            <person name="Scheer H."/>
            <person name="Willows R.D."/>
            <person name="Chen M."/>
        </authorList>
    </citation>
    <scope>NUCLEOTIDE SEQUENCE [LARGE SCALE GENOMIC DNA]</scope>
    <source>
        <strain evidence="12 13">C2206</strain>
    </source>
</reference>
<keyword evidence="8" id="KW-0963">Cytoplasm</keyword>
<dbReference type="OrthoDB" id="9804551at2"/>
<dbReference type="NCBIfam" id="NF002148">
    <property type="entry name" value="PRK00982.1-2"/>
    <property type="match status" value="1"/>
</dbReference>
<dbReference type="PROSITE" id="PS00012">
    <property type="entry name" value="PHOSPHOPANTETHEINE"/>
    <property type="match status" value="1"/>
</dbReference>
<dbReference type="GO" id="GO:0009245">
    <property type="term" value="P:lipid A biosynthetic process"/>
    <property type="evidence" value="ECO:0007669"/>
    <property type="project" value="TreeGrafter"/>
</dbReference>
<dbReference type="PANTHER" id="PTHR20863:SF76">
    <property type="entry name" value="CARRIER DOMAIN-CONTAINING PROTEIN"/>
    <property type="match status" value="1"/>
</dbReference>
<keyword evidence="6 8" id="KW-0443">Lipid metabolism</keyword>
<dbReference type="PANTHER" id="PTHR20863">
    <property type="entry name" value="ACYL CARRIER PROTEIN"/>
    <property type="match status" value="1"/>
</dbReference>
<dbReference type="Proteomes" id="UP000191901">
    <property type="component" value="Chromosome"/>
</dbReference>
<evidence type="ECO:0000313" key="13">
    <source>
        <dbReference type="Proteomes" id="UP000191901"/>
    </source>
</evidence>
<dbReference type="InterPro" id="IPR003231">
    <property type="entry name" value="ACP"/>
</dbReference>
<comment type="similarity">
    <text evidence="8">Belongs to the acyl carrier protein (ACP) family.</text>
</comment>
<evidence type="ECO:0000256" key="4">
    <source>
        <dbReference type="ARBA" id="ARBA00022553"/>
    </source>
</evidence>
<evidence type="ECO:0000256" key="1">
    <source>
        <dbReference type="ARBA" id="ARBA00003180"/>
    </source>
</evidence>
<dbReference type="STRING" id="1641165.XM38_07160"/>
<evidence type="ECO:0000256" key="8">
    <source>
        <dbReference type="HAMAP-Rule" id="MF_01217"/>
    </source>
</evidence>
<dbReference type="SUPFAM" id="SSF47336">
    <property type="entry name" value="ACP-like"/>
    <property type="match status" value="1"/>
</dbReference>
<dbReference type="InterPro" id="IPR036736">
    <property type="entry name" value="ACP-like_sf"/>
</dbReference>
<keyword evidence="7 8" id="KW-0275">Fatty acid biosynthesis</keyword>
<comment type="function">
    <text evidence="1 8 10">Carrier of the growing fatty acid chain in fatty acid biosynthesis.</text>
</comment>
<comment type="PTM">
    <text evidence="10">4'-phosphopantetheine is transferred from CoA to a specific serine of apo-ACP by acpS.</text>
</comment>
<gene>
    <name evidence="12" type="primary">acpP_2</name>
    <name evidence="8" type="synonym">acpP</name>
    <name evidence="12" type="ORF">XM38_031370</name>
</gene>
<dbReference type="Pfam" id="PF00550">
    <property type="entry name" value="PP-binding"/>
    <property type="match status" value="1"/>
</dbReference>